<dbReference type="HOGENOM" id="CLU_166664_1_0_11"/>
<comment type="cofactor">
    <cofactor evidence="1">
        <name>iron-sulfur cluster</name>
        <dbReference type="ChEBI" id="CHEBI:30408"/>
    </cofactor>
</comment>
<comment type="function">
    <text evidence="5">Required for the activity of the biotin synthase BioB.</text>
</comment>
<evidence type="ECO:0000256" key="4">
    <source>
        <dbReference type="ARBA" id="ARBA00023004"/>
    </source>
</evidence>
<evidence type="ECO:0000256" key="1">
    <source>
        <dbReference type="ARBA" id="ARBA00001915"/>
    </source>
</evidence>
<dbReference type="Proteomes" id="UP000008221">
    <property type="component" value="Chromosome"/>
</dbReference>
<dbReference type="EMBL" id="CP000481">
    <property type="protein sequence ID" value="ABK52809.1"/>
    <property type="molecule type" value="Genomic_DNA"/>
</dbReference>
<gene>
    <name evidence="9" type="ordered locus">Acel_1036</name>
</gene>
<evidence type="ECO:0000256" key="7">
    <source>
        <dbReference type="ARBA" id="ARBA00093796"/>
    </source>
</evidence>
<keyword evidence="4" id="KW-0408">Iron</keyword>
<dbReference type="Pfam" id="PF26519">
    <property type="entry name" value="BsaP"/>
    <property type="match status" value="1"/>
</dbReference>
<organism evidence="9 10">
    <name type="scientific">Acidothermus cellulolyticus (strain ATCC 43068 / DSM 8971 / 11B)</name>
    <dbReference type="NCBI Taxonomy" id="351607"/>
    <lineage>
        <taxon>Bacteria</taxon>
        <taxon>Bacillati</taxon>
        <taxon>Actinomycetota</taxon>
        <taxon>Actinomycetes</taxon>
        <taxon>Acidothermales</taxon>
        <taxon>Acidothermaceae</taxon>
        <taxon>Acidothermus</taxon>
    </lineage>
</organism>
<evidence type="ECO:0000259" key="8">
    <source>
        <dbReference type="Pfam" id="PF26519"/>
    </source>
</evidence>
<evidence type="ECO:0000256" key="2">
    <source>
        <dbReference type="ARBA" id="ARBA00022723"/>
    </source>
</evidence>
<dbReference type="STRING" id="351607.Acel_1036"/>
<protein>
    <recommendedName>
        <fullName evidence="7">Biotin synthase auxiliary protein</fullName>
    </recommendedName>
</protein>
<reference evidence="9 10" key="1">
    <citation type="journal article" date="2009" name="Genome Res.">
        <title>Complete genome of the cellulolytic thermophile Acidothermus cellulolyticus 11B provides insights into its ecophysiological and evolutionary adaptations.</title>
        <authorList>
            <person name="Barabote R.D."/>
            <person name="Xie G."/>
            <person name="Leu D.H."/>
            <person name="Normand P."/>
            <person name="Necsulea A."/>
            <person name="Daubin V."/>
            <person name="Medigue C."/>
            <person name="Adney W.S."/>
            <person name="Xu X.C."/>
            <person name="Lapidus A."/>
            <person name="Parales R.E."/>
            <person name="Detter C."/>
            <person name="Pujic P."/>
            <person name="Bruce D."/>
            <person name="Lavire C."/>
            <person name="Challacombe J.F."/>
            <person name="Brettin T.S."/>
            <person name="Berry A.M."/>
        </authorList>
    </citation>
    <scope>NUCLEOTIDE SEQUENCE [LARGE SCALE GENOMIC DNA]</scope>
    <source>
        <strain evidence="10">ATCC 43068 / DSM 8971 / 11B</strain>
    </source>
</reference>
<evidence type="ECO:0000256" key="6">
    <source>
        <dbReference type="ARBA" id="ARBA00093780"/>
    </source>
</evidence>
<proteinExistence type="inferred from homology"/>
<dbReference type="InterPro" id="IPR058605">
    <property type="entry name" value="BsaP_C"/>
</dbReference>
<feature type="domain" description="Biotin synthase auxiliary protein C-terminal" evidence="8">
    <location>
        <begin position="38"/>
        <end position="58"/>
    </location>
</feature>
<evidence type="ECO:0000313" key="9">
    <source>
        <dbReference type="EMBL" id="ABK52809.1"/>
    </source>
</evidence>
<dbReference type="InParanoid" id="A0LTP9"/>
<dbReference type="KEGG" id="ace:Acel_1036"/>
<dbReference type="AlphaFoldDB" id="A0LTP9"/>
<evidence type="ECO:0000256" key="5">
    <source>
        <dbReference type="ARBA" id="ARBA00093761"/>
    </source>
</evidence>
<keyword evidence="3" id="KW-0093">Biotin biosynthesis</keyword>
<comment type="similarity">
    <text evidence="6">Belongs to the BsaP family.</text>
</comment>
<name>A0LTP9_ACIC1</name>
<evidence type="ECO:0000256" key="3">
    <source>
        <dbReference type="ARBA" id="ARBA00022756"/>
    </source>
</evidence>
<sequence length="58" mass="6558">MMFCERCGQPVTDGDHSRCGVVRVWEPPRYCAICARRLVVQVLPTGWTARCPAHGEVR</sequence>
<dbReference type="eggNOG" id="ENOG50334JF">
    <property type="taxonomic scope" value="Bacteria"/>
</dbReference>
<evidence type="ECO:0000313" key="10">
    <source>
        <dbReference type="Proteomes" id="UP000008221"/>
    </source>
</evidence>
<accession>A0LTP9</accession>
<keyword evidence="2" id="KW-0479">Metal-binding</keyword>
<keyword evidence="10" id="KW-1185">Reference proteome</keyword>